<proteinExistence type="predicted"/>
<dbReference type="AlphaFoldDB" id="A0A380RAP7"/>
<gene>
    <name evidence="1" type="ORF">NCTC13337_01146</name>
    <name evidence="2" type="ORF">NCTC13337_02756</name>
</gene>
<evidence type="ECO:0000313" key="3">
    <source>
        <dbReference type="Proteomes" id="UP000254601"/>
    </source>
</evidence>
<name>A0A380RAP7_9GAMM</name>
<dbReference type="RefSeq" id="WP_072577207.1">
    <property type="nucleotide sequence ID" value="NZ_LWHB01000143.1"/>
</dbReference>
<sequence>MNTEKYGKLFLRFITDAMLIKACVDYFGLADTFLKTYLKKRSQSTALKTKEQKDFKTFLKRPEILVCPALIHTISKMA</sequence>
<accession>A0A380RAP7</accession>
<dbReference type="EMBL" id="UHIC01000001">
    <property type="protein sequence ID" value="SUO95191.1"/>
    <property type="molecule type" value="Genomic_DNA"/>
</dbReference>
<protein>
    <submittedName>
        <fullName evidence="2">Uncharacterized protein</fullName>
    </submittedName>
</protein>
<organism evidence="2 3">
    <name type="scientific">Suttonella ornithocola</name>
    <dbReference type="NCBI Taxonomy" id="279832"/>
    <lineage>
        <taxon>Bacteria</taxon>
        <taxon>Pseudomonadati</taxon>
        <taxon>Pseudomonadota</taxon>
        <taxon>Gammaproteobacteria</taxon>
        <taxon>Cardiobacteriales</taxon>
        <taxon>Cardiobacteriaceae</taxon>
        <taxon>Suttonella</taxon>
    </lineage>
</organism>
<keyword evidence="3" id="KW-1185">Reference proteome</keyword>
<dbReference type="Proteomes" id="UP000254601">
    <property type="component" value="Unassembled WGS sequence"/>
</dbReference>
<dbReference type="EMBL" id="UHIC01000003">
    <property type="protein sequence ID" value="SUQ09757.1"/>
    <property type="molecule type" value="Genomic_DNA"/>
</dbReference>
<evidence type="ECO:0000313" key="2">
    <source>
        <dbReference type="EMBL" id="SUQ09757.1"/>
    </source>
</evidence>
<evidence type="ECO:0000313" key="1">
    <source>
        <dbReference type="EMBL" id="SUO95191.1"/>
    </source>
</evidence>
<reference evidence="2 3" key="1">
    <citation type="submission" date="2018-06" db="EMBL/GenBank/DDBJ databases">
        <authorList>
            <consortium name="Pathogen Informatics"/>
            <person name="Doyle S."/>
        </authorList>
    </citation>
    <scope>NUCLEOTIDE SEQUENCE [LARGE SCALE GENOMIC DNA]</scope>
    <source>
        <strain evidence="2 3">NCTC13337</strain>
    </source>
</reference>